<dbReference type="SUPFAM" id="SSF55781">
    <property type="entry name" value="GAF domain-like"/>
    <property type="match status" value="1"/>
</dbReference>
<dbReference type="PROSITE" id="PS50887">
    <property type="entry name" value="GGDEF"/>
    <property type="match status" value="1"/>
</dbReference>
<dbReference type="InterPro" id="IPR029016">
    <property type="entry name" value="GAF-like_dom_sf"/>
</dbReference>
<keyword evidence="3" id="KW-1185">Reference proteome</keyword>
<dbReference type="SMART" id="SM00065">
    <property type="entry name" value="GAF"/>
    <property type="match status" value="1"/>
</dbReference>
<dbReference type="KEGG" id="axl:AXY_17390"/>
<dbReference type="EMBL" id="AP012050">
    <property type="protein sequence ID" value="BAM47871.1"/>
    <property type="molecule type" value="Genomic_DNA"/>
</dbReference>
<dbReference type="CDD" id="cd01949">
    <property type="entry name" value="GGDEF"/>
    <property type="match status" value="1"/>
</dbReference>
<dbReference type="GO" id="GO:0043709">
    <property type="term" value="P:cell adhesion involved in single-species biofilm formation"/>
    <property type="evidence" value="ECO:0007669"/>
    <property type="project" value="TreeGrafter"/>
</dbReference>
<dbReference type="PANTHER" id="PTHR45138:SF9">
    <property type="entry name" value="DIGUANYLATE CYCLASE DGCM-RELATED"/>
    <property type="match status" value="1"/>
</dbReference>
<reference evidence="2 3" key="1">
    <citation type="submission" date="2011-01" db="EMBL/GenBank/DDBJ databases">
        <title>Whole genome sequence of Amphibacillus xylinus NBRC 15112.</title>
        <authorList>
            <person name="Nakazawa H."/>
            <person name="Katano Y."/>
            <person name="Nakamura S."/>
            <person name="Sasagawa M."/>
            <person name="Fukada J."/>
            <person name="Arai T."/>
            <person name="Sasakura N."/>
            <person name="Mochizuki D."/>
            <person name="Hosoyama A."/>
            <person name="Harada K."/>
            <person name="Horikawa H."/>
            <person name="Kato Y."/>
            <person name="Harada T."/>
            <person name="Sasaki K."/>
            <person name="Sekiguchi M."/>
            <person name="Hodoyama M."/>
            <person name="Nishiko R."/>
            <person name="Narita H."/>
            <person name="Hanamaki A."/>
            <person name="Hata C."/>
            <person name="Konno Y."/>
            <person name="Niimura Y."/>
            <person name="Yamazaki S."/>
            <person name="Fujita N."/>
        </authorList>
    </citation>
    <scope>NUCLEOTIDE SEQUENCE [LARGE SCALE GENOMIC DNA]</scope>
    <source>
        <strain evidence="3">ATCC 51415 / DSM 6626 / JCM 7361 / LMG 17667 / NBRC 15112 / Ep01</strain>
    </source>
</reference>
<dbReference type="STRING" id="698758.AXY_17390"/>
<evidence type="ECO:0000313" key="3">
    <source>
        <dbReference type="Proteomes" id="UP000006294"/>
    </source>
</evidence>
<proteinExistence type="predicted"/>
<dbReference type="FunFam" id="3.30.70.270:FF:000001">
    <property type="entry name" value="Diguanylate cyclase domain protein"/>
    <property type="match status" value="1"/>
</dbReference>
<dbReference type="InterPro" id="IPR029787">
    <property type="entry name" value="Nucleotide_cyclase"/>
</dbReference>
<dbReference type="GO" id="GO:1902201">
    <property type="term" value="P:negative regulation of bacterial-type flagellum-dependent cell motility"/>
    <property type="evidence" value="ECO:0007669"/>
    <property type="project" value="TreeGrafter"/>
</dbReference>
<evidence type="ECO:0000313" key="2">
    <source>
        <dbReference type="EMBL" id="BAM47871.1"/>
    </source>
</evidence>
<dbReference type="Gene3D" id="3.30.70.270">
    <property type="match status" value="1"/>
</dbReference>
<dbReference type="GO" id="GO:0052621">
    <property type="term" value="F:diguanylate cyclase activity"/>
    <property type="evidence" value="ECO:0007669"/>
    <property type="project" value="TreeGrafter"/>
</dbReference>
<dbReference type="SUPFAM" id="SSF55073">
    <property type="entry name" value="Nucleotide cyclase"/>
    <property type="match status" value="1"/>
</dbReference>
<feature type="domain" description="GGDEF" evidence="1">
    <location>
        <begin position="222"/>
        <end position="358"/>
    </location>
</feature>
<protein>
    <recommendedName>
        <fullName evidence="1">GGDEF domain-containing protein</fullName>
    </recommendedName>
</protein>
<dbReference type="Proteomes" id="UP000006294">
    <property type="component" value="Chromosome"/>
</dbReference>
<dbReference type="GO" id="GO:0005886">
    <property type="term" value="C:plasma membrane"/>
    <property type="evidence" value="ECO:0007669"/>
    <property type="project" value="TreeGrafter"/>
</dbReference>
<evidence type="ECO:0000259" key="1">
    <source>
        <dbReference type="PROSITE" id="PS50887"/>
    </source>
</evidence>
<dbReference type="SMART" id="SM00267">
    <property type="entry name" value="GGDEF"/>
    <property type="match status" value="1"/>
</dbReference>
<dbReference type="Gene3D" id="3.30.450.40">
    <property type="match status" value="1"/>
</dbReference>
<name>K0J4X3_AMPXN</name>
<dbReference type="InterPro" id="IPR000160">
    <property type="entry name" value="GGDEF_dom"/>
</dbReference>
<dbReference type="InterPro" id="IPR050469">
    <property type="entry name" value="Diguanylate_Cyclase"/>
</dbReference>
<dbReference type="NCBIfam" id="TIGR00254">
    <property type="entry name" value="GGDEF"/>
    <property type="match status" value="1"/>
</dbReference>
<dbReference type="Pfam" id="PF00990">
    <property type="entry name" value="GGDEF"/>
    <property type="match status" value="1"/>
</dbReference>
<accession>K0J4X3</accession>
<dbReference type="InterPro" id="IPR003018">
    <property type="entry name" value="GAF"/>
</dbReference>
<dbReference type="PATRIC" id="fig|698758.3.peg.1738"/>
<dbReference type="eggNOG" id="COG3706">
    <property type="taxonomic scope" value="Bacteria"/>
</dbReference>
<dbReference type="PANTHER" id="PTHR45138">
    <property type="entry name" value="REGULATORY COMPONENTS OF SENSORY TRANSDUCTION SYSTEM"/>
    <property type="match status" value="1"/>
</dbReference>
<dbReference type="HOGENOM" id="CLU_042645_0_0_9"/>
<gene>
    <name evidence="2" type="ordered locus">AXY_17390</name>
</gene>
<organism evidence="2 3">
    <name type="scientific">Amphibacillus xylanus (strain ATCC 51415 / DSM 6626 / JCM 7361 / LMG 17667 / NBRC 15112 / Ep01)</name>
    <dbReference type="NCBI Taxonomy" id="698758"/>
    <lineage>
        <taxon>Bacteria</taxon>
        <taxon>Bacillati</taxon>
        <taxon>Bacillota</taxon>
        <taxon>Bacilli</taxon>
        <taxon>Bacillales</taxon>
        <taxon>Bacillaceae</taxon>
        <taxon>Amphibacillus</taxon>
    </lineage>
</organism>
<dbReference type="AlphaFoldDB" id="K0J4X3"/>
<dbReference type="InterPro" id="IPR043128">
    <property type="entry name" value="Rev_trsase/Diguanyl_cyclase"/>
</dbReference>
<sequence length="365" mass="41687">MQQTRDLDKILHIIITSVTAGHGLGFNRAIVFLHDKNNNQLTGMMGIGPLDEKEGIDNWRNISEQKYSFIDLLENIEKEEIDPELNQMIRHLTIDLDSNHILKDALVNGKHRIVKRDKIHDQIHQLLINLFNYDEFLIIPMIYQSEKIGLLIVDNPVSKKTITEQEIDNIMPLASLASVAIQQAQLYQEIEELTLRDGLTSLYNQRALQNTLQKHFDSNQTDSLAMIMLDIDYFKHYNDTNGHLLGNEVLEQLANIIKHSIRESDLAFRFGGEEFSVLLFNTSDSDVRKVAEQIRKNIETNEFPNESTQPGNKITITVGYAMTDQISQPTPSRLTIAADQALYYGKESGKNCVYSYADISNIQLK</sequence>